<organism evidence="1 2">
    <name type="scientific">Paenibacillus alvei</name>
    <name type="common">Bacillus alvei</name>
    <dbReference type="NCBI Taxonomy" id="44250"/>
    <lineage>
        <taxon>Bacteria</taxon>
        <taxon>Bacillati</taxon>
        <taxon>Bacillota</taxon>
        <taxon>Bacilli</taxon>
        <taxon>Bacillales</taxon>
        <taxon>Paenibacillaceae</taxon>
        <taxon>Paenibacillus</taxon>
    </lineage>
</organism>
<comment type="caution">
    <text evidence="1">The sequence shown here is derived from an EMBL/GenBank/DDBJ whole genome shotgun (WGS) entry which is preliminary data.</text>
</comment>
<dbReference type="EMBL" id="JAMDNP010000050">
    <property type="protein sequence ID" value="MCY9763260.1"/>
    <property type="molecule type" value="Genomic_DNA"/>
</dbReference>
<evidence type="ECO:0008006" key="3">
    <source>
        <dbReference type="Google" id="ProtNLM"/>
    </source>
</evidence>
<dbReference type="Proteomes" id="UP001527181">
    <property type="component" value="Unassembled WGS sequence"/>
</dbReference>
<evidence type="ECO:0000313" key="2">
    <source>
        <dbReference type="Proteomes" id="UP001527181"/>
    </source>
</evidence>
<evidence type="ECO:0000313" key="1">
    <source>
        <dbReference type="EMBL" id="MCY9763260.1"/>
    </source>
</evidence>
<keyword evidence="2" id="KW-1185">Reference proteome</keyword>
<proteinExistence type="predicted"/>
<protein>
    <recommendedName>
        <fullName evidence="3">UVR domain-containing protein</fullName>
    </recommendedName>
</protein>
<gene>
    <name evidence="1" type="ORF">M5X12_22255</name>
</gene>
<reference evidence="1 2" key="1">
    <citation type="submission" date="2022-05" db="EMBL/GenBank/DDBJ databases">
        <title>Genome Sequencing of Bee-Associated Microbes.</title>
        <authorList>
            <person name="Dunlap C."/>
        </authorList>
    </citation>
    <scope>NUCLEOTIDE SEQUENCE [LARGE SCALE GENOMIC DNA]</scope>
    <source>
        <strain evidence="1 2">NRRL B-04010</strain>
    </source>
</reference>
<dbReference type="RefSeq" id="WP_268600128.1">
    <property type="nucleotide sequence ID" value="NZ_JAMDNP010000050.1"/>
</dbReference>
<accession>A0ABT4H2Q6</accession>
<sequence length="79" mass="9277">MRKYMTRIVVGGIQKNIGGMKMGKNSVVALCDMNRAELRYEMVRCKKEFQVALSRYEFTQADEMKKRIKEIEQKLQDAL</sequence>
<name>A0ABT4H2Q6_PAEAL</name>